<evidence type="ECO:0000259" key="4">
    <source>
        <dbReference type="PROSITE" id="PS50995"/>
    </source>
</evidence>
<gene>
    <name evidence="5" type="ORF">VSVS05_03075</name>
</gene>
<dbReference type="InterPro" id="IPR000835">
    <property type="entry name" value="HTH_MarR-typ"/>
</dbReference>
<dbReference type="AlphaFoldDB" id="A0A1C7FDX5"/>
<dbReference type="PROSITE" id="PS01117">
    <property type="entry name" value="HTH_MARR_1"/>
    <property type="match status" value="1"/>
</dbReference>
<dbReference type="Pfam" id="PF12802">
    <property type="entry name" value="MarR_2"/>
    <property type="match status" value="1"/>
</dbReference>
<keyword evidence="2" id="KW-0238">DNA-binding</keyword>
<dbReference type="GeneID" id="96874599"/>
<protein>
    <submittedName>
        <fullName evidence="5">HTH-type transcriptional regulator PecS</fullName>
    </submittedName>
</protein>
<dbReference type="InterPro" id="IPR036390">
    <property type="entry name" value="WH_DNA-bd_sf"/>
</dbReference>
<evidence type="ECO:0000313" key="5">
    <source>
        <dbReference type="EMBL" id="ANU38121.1"/>
    </source>
</evidence>
<dbReference type="InterPro" id="IPR036388">
    <property type="entry name" value="WH-like_DNA-bd_sf"/>
</dbReference>
<dbReference type="SUPFAM" id="SSF46785">
    <property type="entry name" value="Winged helix' DNA-binding domain"/>
    <property type="match status" value="1"/>
</dbReference>
<dbReference type="Gene3D" id="1.10.10.10">
    <property type="entry name" value="Winged helix-like DNA-binding domain superfamily/Winged helix DNA-binding domain"/>
    <property type="match status" value="1"/>
</dbReference>
<sequence>MKQDPVERAITQWAVQKPHLDTEPMAIIGRMLRLSKHLETRIAKLHKQHDLKMGEFDVLASLLRSGEPYALTPNELLSALMLTSGAMTNRLDRLADKELVSRASNPLDRRSVSVRLTDKGLELIEHLIEQHVTLQQELMAGIAVKEREPLNQQLKQWLMTFDT</sequence>
<dbReference type="InterPro" id="IPR023187">
    <property type="entry name" value="Tscrpt_reg_MarR-type_CS"/>
</dbReference>
<proteinExistence type="predicted"/>
<dbReference type="GO" id="GO:0003677">
    <property type="term" value="F:DNA binding"/>
    <property type="evidence" value="ECO:0007669"/>
    <property type="project" value="UniProtKB-KW"/>
</dbReference>
<dbReference type="PRINTS" id="PR00598">
    <property type="entry name" value="HTHMARR"/>
</dbReference>
<dbReference type="RefSeq" id="WP_065546054.1">
    <property type="nucleotide sequence ID" value="NZ_CP016415.1"/>
</dbReference>
<evidence type="ECO:0000256" key="2">
    <source>
        <dbReference type="ARBA" id="ARBA00023125"/>
    </source>
</evidence>
<dbReference type="PANTHER" id="PTHR42756:SF1">
    <property type="entry name" value="TRANSCRIPTIONAL REPRESSOR OF EMRAB OPERON"/>
    <property type="match status" value="1"/>
</dbReference>
<feature type="domain" description="HTH marR-type" evidence="4">
    <location>
        <begin position="24"/>
        <end position="159"/>
    </location>
</feature>
<dbReference type="Proteomes" id="UP000092528">
    <property type="component" value="Chromosome 2"/>
</dbReference>
<keyword evidence="1" id="KW-0805">Transcription regulation</keyword>
<evidence type="ECO:0000256" key="3">
    <source>
        <dbReference type="ARBA" id="ARBA00023163"/>
    </source>
</evidence>
<dbReference type="SMART" id="SM00347">
    <property type="entry name" value="HTH_MARR"/>
    <property type="match status" value="1"/>
</dbReference>
<accession>A0A1C7FDX5</accession>
<keyword evidence="3" id="KW-0804">Transcription</keyword>
<name>A0A1C7FDX5_9VIBR</name>
<organism evidence="5 6">
    <name type="scientific">Vibrio scophthalmi</name>
    <dbReference type="NCBI Taxonomy" id="45658"/>
    <lineage>
        <taxon>Bacteria</taxon>
        <taxon>Pseudomonadati</taxon>
        <taxon>Pseudomonadota</taxon>
        <taxon>Gammaproteobacteria</taxon>
        <taxon>Vibrionales</taxon>
        <taxon>Vibrionaceae</taxon>
        <taxon>Vibrio</taxon>
    </lineage>
</organism>
<reference evidence="5 6" key="1">
    <citation type="submission" date="2016-07" db="EMBL/GenBank/DDBJ databases">
        <title>Genome sequencing of Vibrio scophthalmi strain VS-05, an isolated from Paralichthys olivaceus.</title>
        <authorList>
            <person name="Han H.-J."/>
        </authorList>
    </citation>
    <scope>NUCLEOTIDE SEQUENCE [LARGE SCALE GENOMIC DNA]</scope>
    <source>
        <strain evidence="5 6">VS-05</strain>
    </source>
</reference>
<evidence type="ECO:0000256" key="1">
    <source>
        <dbReference type="ARBA" id="ARBA00023015"/>
    </source>
</evidence>
<dbReference type="PATRIC" id="fig|45658.7.peg.3018"/>
<dbReference type="PANTHER" id="PTHR42756">
    <property type="entry name" value="TRANSCRIPTIONAL REGULATOR, MARR"/>
    <property type="match status" value="1"/>
</dbReference>
<dbReference type="EMBL" id="CP016415">
    <property type="protein sequence ID" value="ANU38121.1"/>
    <property type="molecule type" value="Genomic_DNA"/>
</dbReference>
<dbReference type="STRING" id="45658.VSVS12_03608"/>
<keyword evidence="6" id="KW-1185">Reference proteome</keyword>
<dbReference type="GO" id="GO:0003700">
    <property type="term" value="F:DNA-binding transcription factor activity"/>
    <property type="evidence" value="ECO:0007669"/>
    <property type="project" value="InterPro"/>
</dbReference>
<dbReference type="PROSITE" id="PS50995">
    <property type="entry name" value="HTH_MARR_2"/>
    <property type="match status" value="1"/>
</dbReference>
<evidence type="ECO:0000313" key="6">
    <source>
        <dbReference type="Proteomes" id="UP000092528"/>
    </source>
</evidence>